<comment type="caution">
    <text evidence="2">The sequence shown here is derived from an EMBL/GenBank/DDBJ whole genome shotgun (WGS) entry which is preliminary data.</text>
</comment>
<dbReference type="InterPro" id="IPR025640">
    <property type="entry name" value="GYF_2"/>
</dbReference>
<evidence type="ECO:0000313" key="2">
    <source>
        <dbReference type="EMBL" id="TWT38147.1"/>
    </source>
</evidence>
<protein>
    <recommendedName>
        <fullName evidence="1">GYF domain-containing protein</fullName>
    </recommendedName>
</protein>
<dbReference type="Proteomes" id="UP000316714">
    <property type="component" value="Unassembled WGS sequence"/>
</dbReference>
<dbReference type="Pfam" id="PF14237">
    <property type="entry name" value="GYF_2"/>
    <property type="match status" value="2"/>
</dbReference>
<evidence type="ECO:0000313" key="3">
    <source>
        <dbReference type="Proteomes" id="UP000316714"/>
    </source>
</evidence>
<accession>A0A5C5VJL2</accession>
<sequence length="156" mass="17385">MATEWYCRLMGTEMGPFTSKQLLEMARSHQITPDDSVRKGPDGAWVGADRVKGLFEDLSASTIIMASLPPDVKAALDRKQQEQEEAKQKAAAAAKPRPVHWHYIGEQGKVGPLTFEELTVHGRQGRLQPHCRVWSSKSPKWCEARDVEGLEFGAVD</sequence>
<feature type="domain" description="GYF" evidence="1">
    <location>
        <begin position="5"/>
        <end position="54"/>
    </location>
</feature>
<reference evidence="2 3" key="1">
    <citation type="submission" date="2019-02" db="EMBL/GenBank/DDBJ databases">
        <title>Deep-cultivation of Planctomycetes and their phenomic and genomic characterization uncovers novel biology.</title>
        <authorList>
            <person name="Wiegand S."/>
            <person name="Jogler M."/>
            <person name="Boedeker C."/>
            <person name="Pinto D."/>
            <person name="Vollmers J."/>
            <person name="Rivas-Marin E."/>
            <person name="Kohn T."/>
            <person name="Peeters S.H."/>
            <person name="Heuer A."/>
            <person name="Rast P."/>
            <person name="Oberbeckmann S."/>
            <person name="Bunk B."/>
            <person name="Jeske O."/>
            <person name="Meyerdierks A."/>
            <person name="Storesund J.E."/>
            <person name="Kallscheuer N."/>
            <person name="Luecker S."/>
            <person name="Lage O.M."/>
            <person name="Pohl T."/>
            <person name="Merkel B.J."/>
            <person name="Hornburger P."/>
            <person name="Mueller R.-W."/>
            <person name="Bruemmer F."/>
            <person name="Labrenz M."/>
            <person name="Spormann A.M."/>
            <person name="Op Den Camp H."/>
            <person name="Overmann J."/>
            <person name="Amann R."/>
            <person name="Jetten M.S.M."/>
            <person name="Mascher T."/>
            <person name="Medema M.H."/>
            <person name="Devos D.P."/>
            <person name="Kaster A.-K."/>
            <person name="Ovreas L."/>
            <person name="Rohde M."/>
            <person name="Galperin M.Y."/>
            <person name="Jogler C."/>
        </authorList>
    </citation>
    <scope>NUCLEOTIDE SEQUENCE [LARGE SCALE GENOMIC DNA]</scope>
    <source>
        <strain evidence="2 3">KOR34</strain>
    </source>
</reference>
<keyword evidence="3" id="KW-1185">Reference proteome</keyword>
<dbReference type="AlphaFoldDB" id="A0A5C5VJL2"/>
<organism evidence="2 3">
    <name type="scientific">Posidoniimonas corsicana</name>
    <dbReference type="NCBI Taxonomy" id="1938618"/>
    <lineage>
        <taxon>Bacteria</taxon>
        <taxon>Pseudomonadati</taxon>
        <taxon>Planctomycetota</taxon>
        <taxon>Planctomycetia</taxon>
        <taxon>Pirellulales</taxon>
        <taxon>Lacipirellulaceae</taxon>
        <taxon>Posidoniimonas</taxon>
    </lineage>
</organism>
<dbReference type="EMBL" id="SIHJ01000001">
    <property type="protein sequence ID" value="TWT38147.1"/>
    <property type="molecule type" value="Genomic_DNA"/>
</dbReference>
<proteinExistence type="predicted"/>
<evidence type="ECO:0000259" key="1">
    <source>
        <dbReference type="Pfam" id="PF14237"/>
    </source>
</evidence>
<name>A0A5C5VJL2_9BACT</name>
<dbReference type="OrthoDB" id="254120at2"/>
<dbReference type="RefSeq" id="WP_146565456.1">
    <property type="nucleotide sequence ID" value="NZ_SIHJ01000001.1"/>
</dbReference>
<feature type="domain" description="GYF" evidence="1">
    <location>
        <begin position="101"/>
        <end position="150"/>
    </location>
</feature>
<gene>
    <name evidence="2" type="ORF">KOR34_31150</name>
</gene>